<dbReference type="PROSITE" id="PS51005">
    <property type="entry name" value="NAC"/>
    <property type="match status" value="1"/>
</dbReference>
<feature type="non-terminal residue" evidence="6">
    <location>
        <position position="201"/>
    </location>
</feature>
<keyword evidence="7" id="KW-1185">Reference proteome</keyword>
<dbReference type="SUPFAM" id="SSF101941">
    <property type="entry name" value="NAC domain"/>
    <property type="match status" value="1"/>
</dbReference>
<proteinExistence type="predicted"/>
<dbReference type="STRING" id="4155.A0A022PX78"/>
<dbReference type="GO" id="GO:0003677">
    <property type="term" value="F:DNA binding"/>
    <property type="evidence" value="ECO:0007669"/>
    <property type="project" value="UniProtKB-KW"/>
</dbReference>
<dbReference type="InterPro" id="IPR003441">
    <property type="entry name" value="NAC-dom"/>
</dbReference>
<dbReference type="GO" id="GO:0006355">
    <property type="term" value="P:regulation of DNA-templated transcription"/>
    <property type="evidence" value="ECO:0007669"/>
    <property type="project" value="InterPro"/>
</dbReference>
<evidence type="ECO:0000259" key="5">
    <source>
        <dbReference type="PROSITE" id="PS51005"/>
    </source>
</evidence>
<feature type="domain" description="NAC" evidence="5">
    <location>
        <begin position="11"/>
        <end position="162"/>
    </location>
</feature>
<dbReference type="eggNOG" id="ENOG502QRBC">
    <property type="taxonomic scope" value="Eukaryota"/>
</dbReference>
<keyword evidence="1" id="KW-0805">Transcription regulation</keyword>
<keyword evidence="3" id="KW-0804">Transcription</keyword>
<dbReference type="EMBL" id="KI632313">
    <property type="protein sequence ID" value="EYU18855.1"/>
    <property type="molecule type" value="Genomic_DNA"/>
</dbReference>
<dbReference type="InterPro" id="IPR036093">
    <property type="entry name" value="NAC_dom_sf"/>
</dbReference>
<evidence type="ECO:0000256" key="1">
    <source>
        <dbReference type="ARBA" id="ARBA00023015"/>
    </source>
</evidence>
<dbReference type="Proteomes" id="UP000030748">
    <property type="component" value="Unassembled WGS sequence"/>
</dbReference>
<dbReference type="PANTHER" id="PTHR31719">
    <property type="entry name" value="NAC TRANSCRIPTION FACTOR 56"/>
    <property type="match status" value="1"/>
</dbReference>
<protein>
    <recommendedName>
        <fullName evidence="5">NAC domain-containing protein</fullName>
    </recommendedName>
</protein>
<dbReference type="AlphaFoldDB" id="A0A022PX78"/>
<evidence type="ECO:0000313" key="7">
    <source>
        <dbReference type="Proteomes" id="UP000030748"/>
    </source>
</evidence>
<accession>A0A022PX78</accession>
<evidence type="ECO:0000256" key="3">
    <source>
        <dbReference type="ARBA" id="ARBA00023163"/>
    </source>
</evidence>
<dbReference type="Pfam" id="PF02365">
    <property type="entry name" value="NAM"/>
    <property type="match status" value="1"/>
</dbReference>
<evidence type="ECO:0000256" key="4">
    <source>
        <dbReference type="ARBA" id="ARBA00023242"/>
    </source>
</evidence>
<gene>
    <name evidence="6" type="ORF">MIMGU_mgv1a018754mg</name>
</gene>
<organism evidence="6 7">
    <name type="scientific">Erythranthe guttata</name>
    <name type="common">Yellow monkey flower</name>
    <name type="synonym">Mimulus guttatus</name>
    <dbReference type="NCBI Taxonomy" id="4155"/>
    <lineage>
        <taxon>Eukaryota</taxon>
        <taxon>Viridiplantae</taxon>
        <taxon>Streptophyta</taxon>
        <taxon>Embryophyta</taxon>
        <taxon>Tracheophyta</taxon>
        <taxon>Spermatophyta</taxon>
        <taxon>Magnoliopsida</taxon>
        <taxon>eudicotyledons</taxon>
        <taxon>Gunneridae</taxon>
        <taxon>Pentapetalae</taxon>
        <taxon>asterids</taxon>
        <taxon>lamiids</taxon>
        <taxon>Lamiales</taxon>
        <taxon>Phrymaceae</taxon>
        <taxon>Erythranthe</taxon>
    </lineage>
</organism>
<reference evidence="6 7" key="1">
    <citation type="journal article" date="2013" name="Proc. Natl. Acad. Sci. U.S.A.">
        <title>Fine-scale variation in meiotic recombination in Mimulus inferred from population shotgun sequencing.</title>
        <authorList>
            <person name="Hellsten U."/>
            <person name="Wright K.M."/>
            <person name="Jenkins J."/>
            <person name="Shu S."/>
            <person name="Yuan Y."/>
            <person name="Wessler S.R."/>
            <person name="Schmutz J."/>
            <person name="Willis J.H."/>
            <person name="Rokhsar D.S."/>
        </authorList>
    </citation>
    <scope>NUCLEOTIDE SEQUENCE [LARGE SCALE GENOMIC DNA]</scope>
    <source>
        <strain evidence="7">cv. DUN x IM62</strain>
    </source>
</reference>
<dbReference type="Gene3D" id="2.170.150.80">
    <property type="entry name" value="NAC domain"/>
    <property type="match status" value="1"/>
</dbReference>
<evidence type="ECO:0000313" key="6">
    <source>
        <dbReference type="EMBL" id="EYU18855.1"/>
    </source>
</evidence>
<keyword evidence="2" id="KW-0238">DNA-binding</keyword>
<keyword evidence="4" id="KW-0539">Nucleus</keyword>
<name>A0A022PX78_ERYGU</name>
<dbReference type="PANTHER" id="PTHR31719:SF157">
    <property type="entry name" value="NAC TRANSCRIPTION FACTOR-LIKE PROTEIN"/>
    <property type="match status" value="1"/>
</dbReference>
<evidence type="ECO:0000256" key="2">
    <source>
        <dbReference type="ARBA" id="ARBA00023125"/>
    </source>
</evidence>
<sequence>MEKNRFSDVEYPPGIRFHPSDEELISYYLHRKVNYLPLPPNVITDIHLYSYNPWDLPRKALFAGEEEWYFFTPRDRKYPNGGRPNRTAVSGYWKATGIDKPILNSTGSRKIGVKKTLVFYKGKPPNGIKMNWIMIEYRLPHTCPSKGSMRLDDWVLCRVRQKGNKSKNIIAQEDEPPSLCRENRRDMLADYLLSTEYHIIA</sequence>